<accession>A0A6A6WMH1</accession>
<dbReference type="InterPro" id="IPR024079">
    <property type="entry name" value="MetalloPept_cat_dom_sf"/>
</dbReference>
<sequence length="296" mass="33488">MVSGTLLAVFALICSPCLAAVHYWVDYDCYAMPMATEAIAEAILMAQRSYDRLSNAANDPDIQILFSRIYHTTINDRRAVEHVRRIMYGIANIKEVLSREESNTIIYCDNDARWQPVPGQATFPGGTQEWFDVNDPHFRFVGRPSCKDGSTSAVTYKAPNHHPLFSTGLAQVTICNIGVSRTRSTIAHHDYFDWSLGSLMYNPEWSSMNPYDTASVTVLHEFTHLPDFGILDVPPDPYWWHNIIRKPTGQALMNADNYAFFGLLAHLGDYGFKLSDREWKAGVITRSTYRPGGRPR</sequence>
<evidence type="ECO:0008006" key="4">
    <source>
        <dbReference type="Google" id="ProtNLM"/>
    </source>
</evidence>
<dbReference type="RefSeq" id="XP_033605803.1">
    <property type="nucleotide sequence ID" value="XM_033741027.1"/>
</dbReference>
<feature type="chain" id="PRO_5025377650" description="Lysine-specific metallo-endopeptidase domain-containing protein" evidence="1">
    <location>
        <begin position="20"/>
        <end position="296"/>
    </location>
</feature>
<dbReference type="SUPFAM" id="SSF55486">
    <property type="entry name" value="Metalloproteases ('zincins'), catalytic domain"/>
    <property type="match status" value="1"/>
</dbReference>
<dbReference type="AlphaFoldDB" id="A0A6A6WMH1"/>
<protein>
    <recommendedName>
        <fullName evidence="4">Lysine-specific metallo-endopeptidase domain-containing protein</fullName>
    </recommendedName>
</protein>
<keyword evidence="3" id="KW-1185">Reference proteome</keyword>
<evidence type="ECO:0000256" key="1">
    <source>
        <dbReference type="SAM" id="SignalP"/>
    </source>
</evidence>
<name>A0A6A6WMH1_9PEZI</name>
<dbReference type="EMBL" id="ML996565">
    <property type="protein sequence ID" value="KAF2763352.1"/>
    <property type="molecule type" value="Genomic_DNA"/>
</dbReference>
<dbReference type="OrthoDB" id="4585232at2759"/>
<dbReference type="GeneID" id="54482081"/>
<gene>
    <name evidence="2" type="ORF">EJ05DRAFT_35329</name>
</gene>
<dbReference type="Gene3D" id="3.40.390.10">
    <property type="entry name" value="Collagenase (Catalytic Domain)"/>
    <property type="match status" value="1"/>
</dbReference>
<keyword evidence="1" id="KW-0732">Signal</keyword>
<reference evidence="2" key="1">
    <citation type="journal article" date="2020" name="Stud. Mycol.">
        <title>101 Dothideomycetes genomes: a test case for predicting lifestyles and emergence of pathogens.</title>
        <authorList>
            <person name="Haridas S."/>
            <person name="Albert R."/>
            <person name="Binder M."/>
            <person name="Bloem J."/>
            <person name="Labutti K."/>
            <person name="Salamov A."/>
            <person name="Andreopoulos B."/>
            <person name="Baker S."/>
            <person name="Barry K."/>
            <person name="Bills G."/>
            <person name="Bluhm B."/>
            <person name="Cannon C."/>
            <person name="Castanera R."/>
            <person name="Culley D."/>
            <person name="Daum C."/>
            <person name="Ezra D."/>
            <person name="Gonzalez J."/>
            <person name="Henrissat B."/>
            <person name="Kuo A."/>
            <person name="Liang C."/>
            <person name="Lipzen A."/>
            <person name="Lutzoni F."/>
            <person name="Magnuson J."/>
            <person name="Mondo S."/>
            <person name="Nolan M."/>
            <person name="Ohm R."/>
            <person name="Pangilinan J."/>
            <person name="Park H.-J."/>
            <person name="Ramirez L."/>
            <person name="Alfaro M."/>
            <person name="Sun H."/>
            <person name="Tritt A."/>
            <person name="Yoshinaga Y."/>
            <person name="Zwiers L.-H."/>
            <person name="Turgeon B."/>
            <person name="Goodwin S."/>
            <person name="Spatafora J."/>
            <person name="Crous P."/>
            <person name="Grigoriev I."/>
        </authorList>
    </citation>
    <scope>NUCLEOTIDE SEQUENCE</scope>
    <source>
        <strain evidence="2">CBS 121739</strain>
    </source>
</reference>
<dbReference type="GO" id="GO:0008237">
    <property type="term" value="F:metallopeptidase activity"/>
    <property type="evidence" value="ECO:0007669"/>
    <property type="project" value="InterPro"/>
</dbReference>
<proteinExistence type="predicted"/>
<dbReference type="Proteomes" id="UP000799437">
    <property type="component" value="Unassembled WGS sequence"/>
</dbReference>
<evidence type="ECO:0000313" key="3">
    <source>
        <dbReference type="Proteomes" id="UP000799437"/>
    </source>
</evidence>
<evidence type="ECO:0000313" key="2">
    <source>
        <dbReference type="EMBL" id="KAF2763352.1"/>
    </source>
</evidence>
<feature type="signal peptide" evidence="1">
    <location>
        <begin position="1"/>
        <end position="19"/>
    </location>
</feature>
<organism evidence="2 3">
    <name type="scientific">Pseudovirgaria hyperparasitica</name>
    <dbReference type="NCBI Taxonomy" id="470096"/>
    <lineage>
        <taxon>Eukaryota</taxon>
        <taxon>Fungi</taxon>
        <taxon>Dikarya</taxon>
        <taxon>Ascomycota</taxon>
        <taxon>Pezizomycotina</taxon>
        <taxon>Dothideomycetes</taxon>
        <taxon>Dothideomycetes incertae sedis</taxon>
        <taxon>Acrospermales</taxon>
        <taxon>Acrospermaceae</taxon>
        <taxon>Pseudovirgaria</taxon>
    </lineage>
</organism>